<dbReference type="EMBL" id="JAHHUM010002134">
    <property type="protein sequence ID" value="KAK5605928.1"/>
    <property type="molecule type" value="Genomic_DNA"/>
</dbReference>
<comment type="caution">
    <text evidence="1">The sequence shown here is derived from an EMBL/GenBank/DDBJ whole genome shotgun (WGS) entry which is preliminary data.</text>
</comment>
<evidence type="ECO:0008006" key="3">
    <source>
        <dbReference type="Google" id="ProtNLM"/>
    </source>
</evidence>
<evidence type="ECO:0000313" key="2">
    <source>
        <dbReference type="Proteomes" id="UP001311232"/>
    </source>
</evidence>
<dbReference type="Proteomes" id="UP001311232">
    <property type="component" value="Unassembled WGS sequence"/>
</dbReference>
<protein>
    <recommendedName>
        <fullName evidence="3">Reverse transcriptase domain-containing protein</fullName>
    </recommendedName>
</protein>
<reference evidence="1 2" key="1">
    <citation type="submission" date="2021-06" db="EMBL/GenBank/DDBJ databases">
        <authorList>
            <person name="Palmer J.M."/>
        </authorList>
    </citation>
    <scope>NUCLEOTIDE SEQUENCE [LARGE SCALE GENOMIC DNA]</scope>
    <source>
        <strain evidence="1 2">MEX-2019</strain>
        <tissue evidence="1">Muscle</tissue>
    </source>
</reference>
<evidence type="ECO:0000313" key="1">
    <source>
        <dbReference type="EMBL" id="KAK5605928.1"/>
    </source>
</evidence>
<sequence length="133" mass="14848">MCFVDLEKAFDCVARDAVWGMLQEYGIGGPLLGHSGPCFYERSREFGPHWPALSRTCSRCRGRGPVWQPLAKTYSMRWGGSQPSVKRLDEDQLSKSEAMVLKLEKGGLSSSGWRGVTAQVEEVQVSWSVLVHE</sequence>
<dbReference type="AlphaFoldDB" id="A0AAV9RAB3"/>
<organism evidence="1 2">
    <name type="scientific">Crenichthys baileyi</name>
    <name type="common">White River springfish</name>
    <dbReference type="NCBI Taxonomy" id="28760"/>
    <lineage>
        <taxon>Eukaryota</taxon>
        <taxon>Metazoa</taxon>
        <taxon>Chordata</taxon>
        <taxon>Craniata</taxon>
        <taxon>Vertebrata</taxon>
        <taxon>Euteleostomi</taxon>
        <taxon>Actinopterygii</taxon>
        <taxon>Neopterygii</taxon>
        <taxon>Teleostei</taxon>
        <taxon>Neoteleostei</taxon>
        <taxon>Acanthomorphata</taxon>
        <taxon>Ovalentaria</taxon>
        <taxon>Atherinomorphae</taxon>
        <taxon>Cyprinodontiformes</taxon>
        <taxon>Goodeidae</taxon>
        <taxon>Crenichthys</taxon>
    </lineage>
</organism>
<proteinExistence type="predicted"/>
<name>A0AAV9RAB3_9TELE</name>
<accession>A0AAV9RAB3</accession>
<gene>
    <name evidence="1" type="ORF">CRENBAI_003393</name>
</gene>
<keyword evidence="2" id="KW-1185">Reference proteome</keyword>